<dbReference type="InterPro" id="IPR005804">
    <property type="entry name" value="FA_desaturase_dom"/>
</dbReference>
<dbReference type="EMBL" id="NVUL01000092">
    <property type="protein sequence ID" value="PCI74815.1"/>
    <property type="molecule type" value="Genomic_DNA"/>
</dbReference>
<organism evidence="3 4">
    <name type="scientific">SAR86 cluster bacterium</name>
    <dbReference type="NCBI Taxonomy" id="2030880"/>
    <lineage>
        <taxon>Bacteria</taxon>
        <taxon>Pseudomonadati</taxon>
        <taxon>Pseudomonadota</taxon>
        <taxon>Gammaproteobacteria</taxon>
        <taxon>SAR86 cluster</taxon>
    </lineage>
</organism>
<keyword evidence="1" id="KW-0472">Membrane</keyword>
<feature type="domain" description="Fatty acid desaturase" evidence="2">
    <location>
        <begin position="43"/>
        <end position="259"/>
    </location>
</feature>
<dbReference type="Pfam" id="PF00487">
    <property type="entry name" value="FA_desaturase"/>
    <property type="match status" value="1"/>
</dbReference>
<keyword evidence="1" id="KW-0812">Transmembrane</keyword>
<accession>A0A2A4WYB5</accession>
<feature type="transmembrane region" description="Helical" evidence="1">
    <location>
        <begin position="20"/>
        <end position="49"/>
    </location>
</feature>
<protein>
    <submittedName>
        <fullName evidence="3">Fatty acid desaturase</fullName>
    </submittedName>
</protein>
<gene>
    <name evidence="3" type="ORF">COB20_14445</name>
</gene>
<evidence type="ECO:0000256" key="1">
    <source>
        <dbReference type="SAM" id="Phobius"/>
    </source>
</evidence>
<comment type="caution">
    <text evidence="3">The sequence shown here is derived from an EMBL/GenBank/DDBJ whole genome shotgun (WGS) entry which is preliminary data.</text>
</comment>
<evidence type="ECO:0000313" key="3">
    <source>
        <dbReference type="EMBL" id="PCI74815.1"/>
    </source>
</evidence>
<keyword evidence="1" id="KW-1133">Transmembrane helix</keyword>
<feature type="transmembrane region" description="Helical" evidence="1">
    <location>
        <begin position="155"/>
        <end position="172"/>
    </location>
</feature>
<dbReference type="GO" id="GO:0006629">
    <property type="term" value="P:lipid metabolic process"/>
    <property type="evidence" value="ECO:0007669"/>
    <property type="project" value="InterPro"/>
</dbReference>
<name>A0A2A4WYB5_9GAMM</name>
<feature type="transmembrane region" description="Helical" evidence="1">
    <location>
        <begin position="178"/>
        <end position="197"/>
    </location>
</feature>
<dbReference type="PANTHER" id="PTHR36459">
    <property type="entry name" value="ORF"/>
    <property type="match status" value="1"/>
</dbReference>
<sequence>MSKNLSILEVFKNPADRWPVFFILCLSALDFALYFLVSNPYVLGVYFILMIIPKSQICAWNHHHQHAPTFKTLVPNRVMEFFYALHTGVTTNLWVLHHNYGHHNNFLDQTKDESRWTRDDGTQMGELEYSLLITVTAYYRGYQVGKEHPKEQREFILYSLITFALIAALIAYNPVAGLFLFVLPLISGLFMTAWATYDHHAGLNTENEFEASFNNTNRWYNLFTGNLGYHTAHHYKQGLHWSKLPQLHEKIKDKIPEELIQRTWV</sequence>
<dbReference type="PANTHER" id="PTHR36459:SF1">
    <property type="entry name" value="FATTY ACID DESATURASE DOMAIN-CONTAINING PROTEIN-RELATED"/>
    <property type="match status" value="1"/>
</dbReference>
<dbReference type="AlphaFoldDB" id="A0A2A4WYB5"/>
<evidence type="ECO:0000259" key="2">
    <source>
        <dbReference type="Pfam" id="PF00487"/>
    </source>
</evidence>
<proteinExistence type="predicted"/>
<evidence type="ECO:0000313" key="4">
    <source>
        <dbReference type="Proteomes" id="UP000218767"/>
    </source>
</evidence>
<dbReference type="Proteomes" id="UP000218767">
    <property type="component" value="Unassembled WGS sequence"/>
</dbReference>
<reference evidence="4" key="1">
    <citation type="submission" date="2017-08" db="EMBL/GenBank/DDBJ databases">
        <title>A dynamic microbial community with high functional redundancy inhabits the cold, oxic subseafloor aquifer.</title>
        <authorList>
            <person name="Tully B.J."/>
            <person name="Wheat C.G."/>
            <person name="Glazer B.T."/>
            <person name="Huber J.A."/>
        </authorList>
    </citation>
    <scope>NUCLEOTIDE SEQUENCE [LARGE SCALE GENOMIC DNA]</scope>
</reference>